<dbReference type="GO" id="GO:0006355">
    <property type="term" value="P:regulation of DNA-templated transcription"/>
    <property type="evidence" value="ECO:0007669"/>
    <property type="project" value="UniProtKB-ARBA"/>
</dbReference>
<evidence type="ECO:0000259" key="9">
    <source>
        <dbReference type="PROSITE" id="PS51915"/>
    </source>
</evidence>
<feature type="binding site" evidence="6">
    <location>
        <position position="52"/>
    </location>
    <ligand>
        <name>Zn(2+)</name>
        <dbReference type="ChEBI" id="CHEBI:29105"/>
    </ligand>
</feature>
<feature type="binding site" evidence="6">
    <location>
        <position position="9"/>
    </location>
    <ligand>
        <name>Zn(2+)</name>
        <dbReference type="ChEBI" id="CHEBI:29105"/>
    </ligand>
</feature>
<dbReference type="PROSITE" id="PS00028">
    <property type="entry name" value="ZINC_FINGER_C2H2_1"/>
    <property type="match status" value="8"/>
</dbReference>
<feature type="domain" description="C2H2-type" evidence="8">
    <location>
        <begin position="842"/>
        <end position="872"/>
    </location>
</feature>
<feature type="domain" description="C2H2-type" evidence="8">
    <location>
        <begin position="786"/>
        <end position="813"/>
    </location>
</feature>
<dbReference type="GO" id="GO:0008270">
    <property type="term" value="F:zinc ion binding"/>
    <property type="evidence" value="ECO:0007669"/>
    <property type="project" value="UniProtKB-UniRule"/>
</dbReference>
<dbReference type="InterPro" id="IPR013087">
    <property type="entry name" value="Znf_C2H2_type"/>
</dbReference>
<evidence type="ECO:0000256" key="2">
    <source>
        <dbReference type="ARBA" id="ARBA00022737"/>
    </source>
</evidence>
<keyword evidence="11" id="KW-1185">Reference proteome</keyword>
<reference evidence="10" key="1">
    <citation type="submission" date="2024-04" db="UniProtKB">
        <authorList>
            <consortium name="EnsemblMetazoa"/>
        </authorList>
    </citation>
    <scope>IDENTIFICATION</scope>
    <source>
        <strain evidence="10">EBRO</strain>
    </source>
</reference>
<feature type="compositionally biased region" description="Acidic residues" evidence="7">
    <location>
        <begin position="362"/>
        <end position="371"/>
    </location>
</feature>
<evidence type="ECO:0000256" key="5">
    <source>
        <dbReference type="PROSITE-ProRule" id="PRU00042"/>
    </source>
</evidence>
<dbReference type="FunFam" id="3.30.160.60:FF:000557">
    <property type="entry name" value="zinc finger and SCAN domain-containing protein 29"/>
    <property type="match status" value="1"/>
</dbReference>
<evidence type="ECO:0000256" key="4">
    <source>
        <dbReference type="ARBA" id="ARBA00022833"/>
    </source>
</evidence>
<feature type="domain" description="ZAD" evidence="9">
    <location>
        <begin position="4"/>
        <end position="79"/>
    </location>
</feature>
<feature type="domain" description="C2H2-type" evidence="8">
    <location>
        <begin position="759"/>
        <end position="786"/>
    </location>
</feature>
<dbReference type="PROSITE" id="PS50157">
    <property type="entry name" value="ZINC_FINGER_C2H2_2"/>
    <property type="match status" value="9"/>
</dbReference>
<dbReference type="EnsemblMetazoa" id="ENSAATROPT002982">
    <property type="protein sequence ID" value="ENSAATROPP002860"/>
    <property type="gene ID" value="ENSAATROPG002360"/>
</dbReference>
<name>A0AAG5CVP1_ANOAO</name>
<dbReference type="Pfam" id="PF13912">
    <property type="entry name" value="zf-C2H2_6"/>
    <property type="match status" value="1"/>
</dbReference>
<feature type="domain" description="C2H2-type" evidence="8">
    <location>
        <begin position="177"/>
        <end position="205"/>
    </location>
</feature>
<feature type="region of interest" description="Disordered" evidence="7">
    <location>
        <begin position="362"/>
        <end position="393"/>
    </location>
</feature>
<protein>
    <submittedName>
        <fullName evidence="10">Uncharacterized protein</fullName>
    </submittedName>
</protein>
<keyword evidence="3 5" id="KW-0863">Zinc-finger</keyword>
<dbReference type="SUPFAM" id="SSF57667">
    <property type="entry name" value="beta-beta-alpha zinc fingers"/>
    <property type="match status" value="6"/>
</dbReference>
<feature type="domain" description="C2H2-type" evidence="8">
    <location>
        <begin position="814"/>
        <end position="841"/>
    </location>
</feature>
<dbReference type="InterPro" id="IPR012934">
    <property type="entry name" value="Znf_AD"/>
</dbReference>
<feature type="domain" description="C2H2-type" evidence="8">
    <location>
        <begin position="873"/>
        <end position="900"/>
    </location>
</feature>
<sequence length="925" mass="107931">MGRKQCRICLEPDNDDLISVQLVQDQVTISDMIFAVAGISVTSDRRLPQNICLVCLERLKVAHDLRQQCIEADANLRAALPSPCADYLIEQLDEDIKYTSQKIDEENLPEKDEFFEILEISEQRLDDETCKPEHTDDEMGTPEHNEDLEQYTESVRFDSPVPWQEQVHYLSVEAECFACCGCSLSFGSEHELKVHSVRIHRKSKYRSKFHPLQCSVCYQKFLCKTSMEAHLTVGTRRQMRAMLQCLSCNALLSDRNNIFDHLEEHHSQWKSVSENDQQLEDPDHDEEEMLDELETVMTDAPRFTAVEGMKIEIQSDCKEEEDHESKHFSHESVASEAEETGEEEYVIEVDFDGESVMEENEIDNSVEEEHIDDCKQEPSTEEHEEHKGTTTKGQRINMDKLMCRIPSNVVRVLTEEECYSIVELVQERCCCCTAFFKTPEKLEKHLAKKREAMDTTAETSSNTSLKYTCEYCGMQFKYSVLYVVHKRVREQRQFYMCRLCRRLVDSEARMKSHMLHTEEHALFFKLLREDITDRYESLTLPGERCCNCWQYFDSHTEMLQHVRKTHALEAGESSEQKSNLPYTCEICKRRFRRQQSLERHLEQVKNGLQHFCKLCDFQTRSQKRMELHLYSAIHRSEMPSVPLLPLEPHAKLEPLRHCCFVNCNLNFRDVKALYQHVREAHERKLQSNKKYAQSMPGVSEKGYLECDACGQQFKGITALKIHQSQSVQQNCVCSICGVKKRSRGALLEHERTHTGERPYGCDLCDKKFSSSTTLNSHMKCHTPRKYECGTCKEMFARLENLKRHIRLRHGEASYQCELCPKKFKTRENLTAHTRTHTGEKPYKCRTESCDKRYVNIGDRRRHEMAVHTLERPHKCSYCHMAFVRPRQLVIHERRHTGDKPFVCTLCGRGFYEKAHLTKHPCKAAA</sequence>
<dbReference type="Gene3D" id="3.30.160.60">
    <property type="entry name" value="Classic Zinc Finger"/>
    <property type="match status" value="8"/>
</dbReference>
<dbReference type="Gene3D" id="3.40.1800.20">
    <property type="match status" value="1"/>
</dbReference>
<feature type="compositionally biased region" description="Basic and acidic residues" evidence="7">
    <location>
        <begin position="372"/>
        <end position="388"/>
    </location>
</feature>
<proteinExistence type="predicted"/>
<organism evidence="10 11">
    <name type="scientific">Anopheles atroparvus</name>
    <name type="common">European mosquito</name>
    <dbReference type="NCBI Taxonomy" id="41427"/>
    <lineage>
        <taxon>Eukaryota</taxon>
        <taxon>Metazoa</taxon>
        <taxon>Ecdysozoa</taxon>
        <taxon>Arthropoda</taxon>
        <taxon>Hexapoda</taxon>
        <taxon>Insecta</taxon>
        <taxon>Pterygota</taxon>
        <taxon>Neoptera</taxon>
        <taxon>Endopterygota</taxon>
        <taxon>Diptera</taxon>
        <taxon>Nematocera</taxon>
        <taxon>Culicoidea</taxon>
        <taxon>Culicidae</taxon>
        <taxon>Anophelinae</taxon>
        <taxon>Anopheles</taxon>
    </lineage>
</organism>
<dbReference type="Proteomes" id="UP000075880">
    <property type="component" value="Unassembled WGS sequence"/>
</dbReference>
<keyword evidence="4 6" id="KW-0862">Zinc</keyword>
<feature type="domain" description="C2H2-type" evidence="8">
    <location>
        <begin position="582"/>
        <end position="610"/>
    </location>
</feature>
<feature type="domain" description="C2H2-type" evidence="8">
    <location>
        <begin position="901"/>
        <end position="919"/>
    </location>
</feature>
<feature type="binding site" evidence="6">
    <location>
        <position position="6"/>
    </location>
    <ligand>
        <name>Zn(2+)</name>
        <dbReference type="ChEBI" id="CHEBI:29105"/>
    </ligand>
</feature>
<dbReference type="PANTHER" id="PTHR24379">
    <property type="entry name" value="KRAB AND ZINC FINGER DOMAIN-CONTAINING"/>
    <property type="match status" value="1"/>
</dbReference>
<keyword evidence="2" id="KW-0677">Repeat</keyword>
<evidence type="ECO:0000256" key="7">
    <source>
        <dbReference type="SAM" id="MobiDB-lite"/>
    </source>
</evidence>
<dbReference type="AlphaFoldDB" id="A0AAG5CVP1"/>
<dbReference type="FunFam" id="3.30.160.60:FF:000100">
    <property type="entry name" value="Zinc finger 45-like"/>
    <property type="match status" value="1"/>
</dbReference>
<accession>A0AAG5CVP1</accession>
<dbReference type="SUPFAM" id="SSF57716">
    <property type="entry name" value="Glucocorticoid receptor-like (DNA-binding domain)"/>
    <property type="match status" value="1"/>
</dbReference>
<evidence type="ECO:0000256" key="1">
    <source>
        <dbReference type="ARBA" id="ARBA00022723"/>
    </source>
</evidence>
<dbReference type="PROSITE" id="PS51915">
    <property type="entry name" value="ZAD"/>
    <property type="match status" value="1"/>
</dbReference>
<dbReference type="SMART" id="SM00355">
    <property type="entry name" value="ZnF_C2H2"/>
    <property type="match status" value="17"/>
</dbReference>
<dbReference type="PANTHER" id="PTHR24379:SF121">
    <property type="entry name" value="C2H2-TYPE DOMAIN-CONTAINING PROTEIN"/>
    <property type="match status" value="1"/>
</dbReference>
<evidence type="ECO:0000256" key="6">
    <source>
        <dbReference type="PROSITE-ProRule" id="PRU01263"/>
    </source>
</evidence>
<dbReference type="InterPro" id="IPR036236">
    <property type="entry name" value="Znf_C2H2_sf"/>
</dbReference>
<feature type="region of interest" description="Disordered" evidence="7">
    <location>
        <begin position="319"/>
        <end position="342"/>
    </location>
</feature>
<dbReference type="Pfam" id="PF00096">
    <property type="entry name" value="zf-C2H2"/>
    <property type="match status" value="4"/>
</dbReference>
<feature type="binding site" evidence="6">
    <location>
        <position position="55"/>
    </location>
    <ligand>
        <name>Zn(2+)</name>
        <dbReference type="ChEBI" id="CHEBI:29105"/>
    </ligand>
</feature>
<dbReference type="SMART" id="SM00868">
    <property type="entry name" value="zf-AD"/>
    <property type="match status" value="1"/>
</dbReference>
<evidence type="ECO:0000313" key="10">
    <source>
        <dbReference type="EnsemblMetazoa" id="ENSAATROPP002860"/>
    </source>
</evidence>
<dbReference type="FunFam" id="3.30.160.60:FF:002343">
    <property type="entry name" value="Zinc finger protein 33A"/>
    <property type="match status" value="1"/>
</dbReference>
<feature type="domain" description="C2H2-type" evidence="8">
    <location>
        <begin position="731"/>
        <end position="758"/>
    </location>
</feature>
<evidence type="ECO:0000259" key="8">
    <source>
        <dbReference type="PROSITE" id="PS50157"/>
    </source>
</evidence>
<dbReference type="Pfam" id="PF07776">
    <property type="entry name" value="zf-AD"/>
    <property type="match status" value="1"/>
</dbReference>
<evidence type="ECO:0000256" key="3">
    <source>
        <dbReference type="ARBA" id="ARBA00022771"/>
    </source>
</evidence>
<dbReference type="GO" id="GO:0005634">
    <property type="term" value="C:nucleus"/>
    <property type="evidence" value="ECO:0007669"/>
    <property type="project" value="InterPro"/>
</dbReference>
<keyword evidence="1 6" id="KW-0479">Metal-binding</keyword>
<evidence type="ECO:0000313" key="11">
    <source>
        <dbReference type="Proteomes" id="UP000075880"/>
    </source>
</evidence>